<reference evidence="1 2" key="1">
    <citation type="submission" date="2019-05" db="EMBL/GenBank/DDBJ databases">
        <title>Another draft genome of Portunus trituberculatus and its Hox gene families provides insights of decapod evolution.</title>
        <authorList>
            <person name="Jeong J.-H."/>
            <person name="Song I."/>
            <person name="Kim S."/>
            <person name="Choi T."/>
            <person name="Kim D."/>
            <person name="Ryu S."/>
            <person name="Kim W."/>
        </authorList>
    </citation>
    <scope>NUCLEOTIDE SEQUENCE [LARGE SCALE GENOMIC DNA]</scope>
    <source>
        <tissue evidence="1">Muscle</tissue>
    </source>
</reference>
<proteinExistence type="predicted"/>
<dbReference type="Proteomes" id="UP000324222">
    <property type="component" value="Unassembled WGS sequence"/>
</dbReference>
<gene>
    <name evidence="1" type="ORF">E2C01_050696</name>
</gene>
<protein>
    <submittedName>
        <fullName evidence="1">Uncharacterized protein</fullName>
    </submittedName>
</protein>
<organism evidence="1 2">
    <name type="scientific">Portunus trituberculatus</name>
    <name type="common">Swimming crab</name>
    <name type="synonym">Neptunus trituberculatus</name>
    <dbReference type="NCBI Taxonomy" id="210409"/>
    <lineage>
        <taxon>Eukaryota</taxon>
        <taxon>Metazoa</taxon>
        <taxon>Ecdysozoa</taxon>
        <taxon>Arthropoda</taxon>
        <taxon>Crustacea</taxon>
        <taxon>Multicrustacea</taxon>
        <taxon>Malacostraca</taxon>
        <taxon>Eumalacostraca</taxon>
        <taxon>Eucarida</taxon>
        <taxon>Decapoda</taxon>
        <taxon>Pleocyemata</taxon>
        <taxon>Brachyura</taxon>
        <taxon>Eubrachyura</taxon>
        <taxon>Portunoidea</taxon>
        <taxon>Portunidae</taxon>
        <taxon>Portuninae</taxon>
        <taxon>Portunus</taxon>
    </lineage>
</organism>
<evidence type="ECO:0000313" key="1">
    <source>
        <dbReference type="EMBL" id="MPC56730.1"/>
    </source>
</evidence>
<dbReference type="EMBL" id="VSRR010014205">
    <property type="protein sequence ID" value="MPC56730.1"/>
    <property type="molecule type" value="Genomic_DNA"/>
</dbReference>
<keyword evidence="2" id="KW-1185">Reference proteome</keyword>
<comment type="caution">
    <text evidence="1">The sequence shown here is derived from an EMBL/GenBank/DDBJ whole genome shotgun (WGS) entry which is preliminary data.</text>
</comment>
<evidence type="ECO:0000313" key="2">
    <source>
        <dbReference type="Proteomes" id="UP000324222"/>
    </source>
</evidence>
<name>A0A5B7G8Z5_PORTR</name>
<accession>A0A5B7G8Z5</accession>
<dbReference type="AlphaFoldDB" id="A0A5B7G8Z5"/>
<sequence length="71" mass="8263">MRPHTVRVKDSDIDGGERARRFIIPRPVYKGHSYLSSSFDPRTVREVFASFPFRHSRVDFGELGGRVRMIN</sequence>